<dbReference type="EMBL" id="JBHTAX010000005">
    <property type="protein sequence ID" value="MFC7192807.1"/>
    <property type="molecule type" value="Genomic_DNA"/>
</dbReference>
<reference evidence="3 4" key="1">
    <citation type="journal article" date="2019" name="Int. J. Syst. Evol. Microbiol.">
        <title>The Global Catalogue of Microorganisms (GCM) 10K type strain sequencing project: providing services to taxonomists for standard genome sequencing and annotation.</title>
        <authorList>
            <consortium name="The Broad Institute Genomics Platform"/>
            <consortium name="The Broad Institute Genome Sequencing Center for Infectious Disease"/>
            <person name="Wu L."/>
            <person name="Ma J."/>
        </authorList>
    </citation>
    <scope>NUCLEOTIDE SEQUENCE [LARGE SCALE GENOMIC DNA]</scope>
    <source>
        <strain evidence="3 4">RDMS1</strain>
    </source>
</reference>
<dbReference type="Proteomes" id="UP001596417">
    <property type="component" value="Unassembled WGS sequence"/>
</dbReference>
<dbReference type="InterPro" id="IPR012341">
    <property type="entry name" value="6hp_glycosidase-like_sf"/>
</dbReference>
<dbReference type="RefSeq" id="WP_390206840.1">
    <property type="nucleotide sequence ID" value="NZ_JBHTAX010000005.1"/>
</dbReference>
<keyword evidence="4" id="KW-1185">Reference proteome</keyword>
<dbReference type="GO" id="GO:0016853">
    <property type="term" value="F:isomerase activity"/>
    <property type="evidence" value="ECO:0007669"/>
    <property type="project" value="UniProtKB-KW"/>
</dbReference>
<dbReference type="AlphaFoldDB" id="A0ABD5YWS0"/>
<comment type="similarity">
    <text evidence="1">Belongs to the N-acylglucosamine 2-epimerase family.</text>
</comment>
<comment type="caution">
    <text evidence="3">The sequence shown here is derived from an EMBL/GenBank/DDBJ whole genome shotgun (WGS) entry which is preliminary data.</text>
</comment>
<evidence type="ECO:0000256" key="2">
    <source>
        <dbReference type="ARBA" id="ARBA00023235"/>
    </source>
</evidence>
<accession>A0ABD5YWS0</accession>
<name>A0ABD5YWS0_9EURY</name>
<keyword evidence="2" id="KW-0413">Isomerase</keyword>
<dbReference type="InterPro" id="IPR008928">
    <property type="entry name" value="6-hairpin_glycosidase_sf"/>
</dbReference>
<dbReference type="SUPFAM" id="SSF48208">
    <property type="entry name" value="Six-hairpin glycosidases"/>
    <property type="match status" value="1"/>
</dbReference>
<evidence type="ECO:0000313" key="4">
    <source>
        <dbReference type="Proteomes" id="UP001596417"/>
    </source>
</evidence>
<sequence length="407" mass="47276">MERILTDNILDFWHPRCLDHEYGGYILGYDRNGDFNGNDHKMIVTQARMVWFFSRLHREGYGEGKYKDAADLGYDFLHDEMWDDDHGGFYWTVNRDGEVRKPNKHLYGQGFGLYALSEYYRITEREEVRERAIKLFNLTESEAKDKRHGGYVEYFTPDWTPIESGRTYLETIEPDWSPKESADSVLDPTLKLTNTHLHLLEGFTTFHDTIGTEKSGDRLQELLHILTNTVVRHGVTACTDKFEADWVPKLDSEDFRIASYGHDLENVWLTMEACEVLDIPVSLFVDLYKALFNNALEYGYDDEDGGFYFYGPLGESATNHIKAWWVQAECMTSALKMYAYTGNERYSSVFEKTFEFINAHQIDQDRGEWFSGIDENEEPVGRKGAEYKAAYHNGRAILECIQVLESL</sequence>
<proteinExistence type="inferred from homology"/>
<dbReference type="Pfam" id="PF07221">
    <property type="entry name" value="GlcNAc_2-epim"/>
    <property type="match status" value="2"/>
</dbReference>
<protein>
    <submittedName>
        <fullName evidence="3">AGE family epimerase/isomerase</fullName>
    </submittedName>
</protein>
<evidence type="ECO:0000313" key="3">
    <source>
        <dbReference type="EMBL" id="MFC7192807.1"/>
    </source>
</evidence>
<dbReference type="Gene3D" id="1.50.10.10">
    <property type="match status" value="1"/>
</dbReference>
<evidence type="ECO:0000256" key="1">
    <source>
        <dbReference type="ARBA" id="ARBA00008558"/>
    </source>
</evidence>
<dbReference type="InterPro" id="IPR010819">
    <property type="entry name" value="AGE/CE"/>
</dbReference>
<dbReference type="PANTHER" id="PTHR15108">
    <property type="entry name" value="N-ACYLGLUCOSAMINE-2-EPIMERASE"/>
    <property type="match status" value="1"/>
</dbReference>
<gene>
    <name evidence="3" type="ORF">ACFQL7_25350</name>
</gene>
<organism evidence="3 4">
    <name type="scientific">Halocatena marina</name>
    <dbReference type="NCBI Taxonomy" id="2934937"/>
    <lineage>
        <taxon>Archaea</taxon>
        <taxon>Methanobacteriati</taxon>
        <taxon>Methanobacteriota</taxon>
        <taxon>Stenosarchaea group</taxon>
        <taxon>Halobacteria</taxon>
        <taxon>Halobacteriales</taxon>
        <taxon>Natronomonadaceae</taxon>
        <taxon>Halocatena</taxon>
    </lineage>
</organism>